<feature type="region of interest" description="Disordered" evidence="1">
    <location>
        <begin position="97"/>
        <end position="121"/>
    </location>
</feature>
<dbReference type="Proteomes" id="UP001518989">
    <property type="component" value="Unassembled WGS sequence"/>
</dbReference>
<feature type="transmembrane region" description="Helical" evidence="2">
    <location>
        <begin position="78"/>
        <end position="98"/>
    </location>
</feature>
<feature type="transmembrane region" description="Helical" evidence="2">
    <location>
        <begin position="39"/>
        <end position="57"/>
    </location>
</feature>
<dbReference type="RefSeq" id="WP_207415563.1">
    <property type="nucleotide sequence ID" value="NZ_CP061177.1"/>
</dbReference>
<comment type="caution">
    <text evidence="3">The sequence shown here is derived from an EMBL/GenBank/DDBJ whole genome shotgun (WGS) entry which is preliminary data.</text>
</comment>
<evidence type="ECO:0008006" key="5">
    <source>
        <dbReference type="Google" id="ProtNLM"/>
    </source>
</evidence>
<evidence type="ECO:0000313" key="4">
    <source>
        <dbReference type="Proteomes" id="UP001518989"/>
    </source>
</evidence>
<evidence type="ECO:0000256" key="2">
    <source>
        <dbReference type="SAM" id="Phobius"/>
    </source>
</evidence>
<gene>
    <name evidence="3" type="ORF">IAI61_03685</name>
</gene>
<sequence length="121" mass="12926">MLIFWRGRGWWVTWIALLAMVLPMILLRQIDGPAIDRGVSLSMGLAAIATLLLGLRFNRGGQRGAPAEHSFWGLPMQVWAAPMLVFAVLLGTGTITTAEEPRTPGAHAPPSGGLSKTRGGP</sequence>
<keyword evidence="4" id="KW-1185">Reference proteome</keyword>
<proteinExistence type="predicted"/>
<evidence type="ECO:0000313" key="3">
    <source>
        <dbReference type="EMBL" id="MBO1078120.1"/>
    </source>
</evidence>
<reference evidence="3 4" key="1">
    <citation type="submission" date="2020-09" db="EMBL/GenBank/DDBJ databases">
        <title>Roseomonas.</title>
        <authorList>
            <person name="Zhu W."/>
        </authorList>
    </citation>
    <scope>NUCLEOTIDE SEQUENCE [LARGE SCALE GENOMIC DNA]</scope>
    <source>
        <strain evidence="3 4">573</strain>
    </source>
</reference>
<keyword evidence="2" id="KW-0812">Transmembrane</keyword>
<keyword evidence="2" id="KW-1133">Transmembrane helix</keyword>
<dbReference type="EMBL" id="JACTNG010000002">
    <property type="protein sequence ID" value="MBO1078120.1"/>
    <property type="molecule type" value="Genomic_DNA"/>
</dbReference>
<feature type="transmembrane region" description="Helical" evidence="2">
    <location>
        <begin position="9"/>
        <end position="27"/>
    </location>
</feature>
<protein>
    <recommendedName>
        <fullName evidence="5">DUF805 domain-containing protein</fullName>
    </recommendedName>
</protein>
<keyword evidence="2" id="KW-0472">Membrane</keyword>
<accession>A0ABS3KKY9</accession>
<name>A0ABS3KKY9_9PROT</name>
<evidence type="ECO:0000256" key="1">
    <source>
        <dbReference type="SAM" id="MobiDB-lite"/>
    </source>
</evidence>
<organism evidence="3 4">
    <name type="scientific">Roseomonas haemaphysalidis</name>
    <dbReference type="NCBI Taxonomy" id="2768162"/>
    <lineage>
        <taxon>Bacteria</taxon>
        <taxon>Pseudomonadati</taxon>
        <taxon>Pseudomonadota</taxon>
        <taxon>Alphaproteobacteria</taxon>
        <taxon>Acetobacterales</taxon>
        <taxon>Roseomonadaceae</taxon>
        <taxon>Roseomonas</taxon>
    </lineage>
</organism>